<feature type="domain" description="Glycosyl hydrolase family 30 TIM-barrel" evidence="5">
    <location>
        <begin position="9"/>
        <end position="132"/>
    </location>
</feature>
<dbReference type="GO" id="GO:0006680">
    <property type="term" value="P:glucosylceramide catabolic process"/>
    <property type="evidence" value="ECO:0007669"/>
    <property type="project" value="TreeGrafter"/>
</dbReference>
<proteinExistence type="inferred from homology"/>
<evidence type="ECO:0000259" key="5">
    <source>
        <dbReference type="Pfam" id="PF02055"/>
    </source>
</evidence>
<dbReference type="PANTHER" id="PTHR11069:SF23">
    <property type="entry name" value="LYSOSOMAL ACID GLUCOSYLCERAMIDASE"/>
    <property type="match status" value="1"/>
</dbReference>
<dbReference type="InterPro" id="IPR001139">
    <property type="entry name" value="Glyco_hydro_30"/>
</dbReference>
<dbReference type="PANTHER" id="PTHR11069">
    <property type="entry name" value="GLUCOSYLCERAMIDASE"/>
    <property type="match status" value="1"/>
</dbReference>
<accession>A0A060BU06</accession>
<dbReference type="InterPro" id="IPR033453">
    <property type="entry name" value="Glyco_hydro_30_TIM-barrel"/>
</dbReference>
<dbReference type="Gene3D" id="3.20.20.80">
    <property type="entry name" value="Glycosidases"/>
    <property type="match status" value="1"/>
</dbReference>
<keyword evidence="4" id="KW-0326">Glycosidase</keyword>
<dbReference type="AlphaFoldDB" id="A0A060BU06"/>
<evidence type="ECO:0000256" key="2">
    <source>
        <dbReference type="ARBA" id="ARBA00022729"/>
    </source>
</evidence>
<dbReference type="SUPFAM" id="SSF51445">
    <property type="entry name" value="(Trans)glycosidases"/>
    <property type="match status" value="1"/>
</dbReference>
<dbReference type="GO" id="GO:0016020">
    <property type="term" value="C:membrane"/>
    <property type="evidence" value="ECO:0007669"/>
    <property type="project" value="GOC"/>
</dbReference>
<organism evidence="6">
    <name type="scientific">uncultured Parabacteroides sp</name>
    <dbReference type="NCBI Taxonomy" id="512312"/>
    <lineage>
        <taxon>Bacteria</taxon>
        <taxon>Pseudomonadati</taxon>
        <taxon>Bacteroidota</taxon>
        <taxon>Bacteroidia</taxon>
        <taxon>Bacteroidales</taxon>
        <taxon>Tannerellaceae</taxon>
        <taxon>Parabacteroides</taxon>
        <taxon>environmental samples</taxon>
    </lineage>
</organism>
<name>A0A060BU06_9BACT</name>
<dbReference type="InterPro" id="IPR017853">
    <property type="entry name" value="GH"/>
</dbReference>
<sequence>MSTEDRRDFLKKTFSESEGMGQSYVRISIGCSDFSLSEYTCCDKRGIENFALQKEELEYVIPVLKEILGINPGVKIMGTPWTPPVWMKVNNLKELKPFESWTSGQLNPACYQDYAAYFVKWIRAMEEQGVRYLFGHSQMNR</sequence>
<dbReference type="Pfam" id="PF02055">
    <property type="entry name" value="Glyco_hydro_30"/>
    <property type="match status" value="1"/>
</dbReference>
<keyword evidence="2" id="KW-0732">Signal</keyword>
<evidence type="ECO:0000256" key="4">
    <source>
        <dbReference type="RuleBase" id="RU361188"/>
    </source>
</evidence>
<reference evidence="6" key="1">
    <citation type="journal article" date="2013" name="Environ. Microbiol.">
        <title>Seasonally variable intestinal metagenomes of the red palm weevil (Rhynchophorus ferrugineus).</title>
        <authorList>
            <person name="Jia S."/>
            <person name="Zhang X."/>
            <person name="Zhang G."/>
            <person name="Yin A."/>
            <person name="Zhang S."/>
            <person name="Li F."/>
            <person name="Wang L."/>
            <person name="Zhao D."/>
            <person name="Yun Q."/>
            <person name="Tala"/>
            <person name="Wang J."/>
            <person name="Sun G."/>
            <person name="Baabdullah M."/>
            <person name="Yu X."/>
            <person name="Hu S."/>
            <person name="Al-Mssallem I.S."/>
            <person name="Yu J."/>
        </authorList>
    </citation>
    <scope>NUCLEOTIDE SEQUENCE</scope>
</reference>
<evidence type="ECO:0000313" key="6">
    <source>
        <dbReference type="EMBL" id="AIA84310.1"/>
    </source>
</evidence>
<dbReference type="GO" id="GO:0004348">
    <property type="term" value="F:glucosylceramidase activity"/>
    <property type="evidence" value="ECO:0007669"/>
    <property type="project" value="InterPro"/>
</dbReference>
<dbReference type="EMBL" id="KF117057">
    <property type="protein sequence ID" value="AIA84310.1"/>
    <property type="molecule type" value="Genomic_DNA"/>
</dbReference>
<comment type="similarity">
    <text evidence="1 4">Belongs to the glycosyl hydrolase 30 family.</text>
</comment>
<evidence type="ECO:0000256" key="3">
    <source>
        <dbReference type="ARBA" id="ARBA00022801"/>
    </source>
</evidence>
<protein>
    <submittedName>
        <fullName evidence="6">Glyco_hydro_30</fullName>
    </submittedName>
</protein>
<evidence type="ECO:0000256" key="1">
    <source>
        <dbReference type="ARBA" id="ARBA00005382"/>
    </source>
</evidence>
<keyword evidence="3 4" id="KW-0378">Hydrolase</keyword>